<dbReference type="HOGENOM" id="CLU_1769812_0_0_1"/>
<keyword evidence="1" id="KW-1133">Transmembrane helix</keyword>
<keyword evidence="1" id="KW-0472">Membrane</keyword>
<dbReference type="FunCoup" id="G0MK55">
    <property type="interactions" value="1049"/>
</dbReference>
<dbReference type="AlphaFoldDB" id="G0MK55"/>
<evidence type="ECO:0000313" key="3">
    <source>
        <dbReference type="Proteomes" id="UP000008068"/>
    </source>
</evidence>
<accession>G0MK55</accession>
<evidence type="ECO:0000256" key="1">
    <source>
        <dbReference type="SAM" id="Phobius"/>
    </source>
</evidence>
<dbReference type="EMBL" id="GL379798">
    <property type="protein sequence ID" value="EGT33666.1"/>
    <property type="molecule type" value="Genomic_DNA"/>
</dbReference>
<feature type="transmembrane region" description="Helical" evidence="1">
    <location>
        <begin position="45"/>
        <end position="71"/>
    </location>
</feature>
<dbReference type="OrthoDB" id="5824295at2759"/>
<proteinExistence type="predicted"/>
<reference evidence="3" key="1">
    <citation type="submission" date="2011-07" db="EMBL/GenBank/DDBJ databases">
        <authorList>
            <consortium name="Caenorhabditis brenneri Sequencing and Analysis Consortium"/>
            <person name="Wilson R.K."/>
        </authorList>
    </citation>
    <scope>NUCLEOTIDE SEQUENCE [LARGE SCALE GENOMIC DNA]</scope>
    <source>
        <strain evidence="3">PB2801</strain>
    </source>
</reference>
<dbReference type="eggNOG" id="ENOG502TI0Q">
    <property type="taxonomic scope" value="Eukaryota"/>
</dbReference>
<organism evidence="3">
    <name type="scientific">Caenorhabditis brenneri</name>
    <name type="common">Nematode worm</name>
    <dbReference type="NCBI Taxonomy" id="135651"/>
    <lineage>
        <taxon>Eukaryota</taxon>
        <taxon>Metazoa</taxon>
        <taxon>Ecdysozoa</taxon>
        <taxon>Nematoda</taxon>
        <taxon>Chromadorea</taxon>
        <taxon>Rhabditida</taxon>
        <taxon>Rhabditina</taxon>
        <taxon>Rhabditomorpha</taxon>
        <taxon>Rhabditoidea</taxon>
        <taxon>Rhabditidae</taxon>
        <taxon>Peloderinae</taxon>
        <taxon>Caenorhabditis</taxon>
    </lineage>
</organism>
<sequence length="124" mass="13521">MSHISKFDGFWKFTAATVCMTLAVISFIGLLILSRSNCMHTMSKVKLAIYHSSAVVTSLVSLIFFIVYAFVPEASVDHPAIQNAVLLLVVASSLVVISSIVIILLALLRNPEPPTDRGDDDDDR</sequence>
<keyword evidence="1" id="KW-0812">Transmembrane</keyword>
<feature type="transmembrane region" description="Helical" evidence="1">
    <location>
        <begin position="13"/>
        <end position="33"/>
    </location>
</feature>
<protein>
    <submittedName>
        <fullName evidence="2">Uncharacterized protein</fullName>
    </submittedName>
</protein>
<dbReference type="InParanoid" id="G0MK55"/>
<dbReference type="Proteomes" id="UP000008068">
    <property type="component" value="Unassembled WGS sequence"/>
</dbReference>
<evidence type="ECO:0000313" key="2">
    <source>
        <dbReference type="EMBL" id="EGT33666.1"/>
    </source>
</evidence>
<name>G0MK55_CAEBE</name>
<dbReference type="OMA" id="IFFIVYA"/>
<gene>
    <name evidence="2" type="ORF">CAEBREN_25901</name>
</gene>
<feature type="transmembrane region" description="Helical" evidence="1">
    <location>
        <begin position="83"/>
        <end position="108"/>
    </location>
</feature>
<keyword evidence="3" id="KW-1185">Reference proteome</keyword>